<proteinExistence type="inferred from homology"/>
<dbReference type="GO" id="GO:0004163">
    <property type="term" value="F:diphosphomevalonate decarboxylase activity"/>
    <property type="evidence" value="ECO:0007669"/>
    <property type="project" value="UniProtKB-EC"/>
</dbReference>
<gene>
    <name evidence="16" type="ORF">NQ314_001606</name>
</gene>
<evidence type="ECO:0000259" key="14">
    <source>
        <dbReference type="Pfam" id="PF18376"/>
    </source>
</evidence>
<keyword evidence="17" id="KW-1185">Reference proteome</keyword>
<evidence type="ECO:0000256" key="9">
    <source>
        <dbReference type="ARBA" id="ARBA00023166"/>
    </source>
</evidence>
<evidence type="ECO:0000256" key="5">
    <source>
        <dbReference type="ARBA" id="ARBA00022840"/>
    </source>
</evidence>
<comment type="function">
    <text evidence="1">Catalyzes the ATP dependent decarboxylation of (R)-5-diphosphomevalonate to form isopentenyl diphosphate (IPP). Functions in the mevalonate (MVA) pathway leading to isopentenyl diphosphate (IPP), a key precursor for the biosynthesis of isoprenoids and sterol synthesis.</text>
</comment>
<dbReference type="InterPro" id="IPR005935">
    <property type="entry name" value="Mev_decarb"/>
</dbReference>
<comment type="similarity">
    <text evidence="13">Belongs to the diphosphomevalonate decarboxylase family.</text>
</comment>
<evidence type="ECO:0000256" key="12">
    <source>
        <dbReference type="ARBA" id="ARBA00048154"/>
    </source>
</evidence>
<reference evidence="16" key="1">
    <citation type="journal article" date="2023" name="Insect Mol. Biol.">
        <title>Genome sequencing provides insights into the evolution of gene families encoding plant cell wall-degrading enzymes in longhorned beetles.</title>
        <authorList>
            <person name="Shin N.R."/>
            <person name="Okamura Y."/>
            <person name="Kirsch R."/>
            <person name="Pauchet Y."/>
        </authorList>
    </citation>
    <scope>NUCLEOTIDE SEQUENCE</scope>
    <source>
        <strain evidence="16">RBIC_L_NR</strain>
    </source>
</reference>
<dbReference type="EMBL" id="JANEYF010000465">
    <property type="protein sequence ID" value="KAJ8969769.1"/>
    <property type="molecule type" value="Genomic_DNA"/>
</dbReference>
<name>A0AAV8ZRK0_9CUCU</name>
<dbReference type="InterPro" id="IPR014721">
    <property type="entry name" value="Ribsml_uS5_D2-typ_fold_subgr"/>
</dbReference>
<dbReference type="GO" id="GO:0005829">
    <property type="term" value="C:cytosol"/>
    <property type="evidence" value="ECO:0007669"/>
    <property type="project" value="TreeGrafter"/>
</dbReference>
<dbReference type="InterPro" id="IPR041431">
    <property type="entry name" value="Mvd1_C"/>
</dbReference>
<evidence type="ECO:0000313" key="17">
    <source>
        <dbReference type="Proteomes" id="UP001162156"/>
    </source>
</evidence>
<dbReference type="Pfam" id="PF18376">
    <property type="entry name" value="MDD_C"/>
    <property type="match status" value="1"/>
</dbReference>
<dbReference type="GO" id="GO:0016126">
    <property type="term" value="P:sterol biosynthetic process"/>
    <property type="evidence" value="ECO:0007669"/>
    <property type="project" value="UniProtKB-KW"/>
</dbReference>
<keyword evidence="4 13" id="KW-0547">Nucleotide-binding</keyword>
<dbReference type="GO" id="GO:0019287">
    <property type="term" value="P:isopentenyl diphosphate biosynthetic process, mevalonate pathway"/>
    <property type="evidence" value="ECO:0007669"/>
    <property type="project" value="TreeGrafter"/>
</dbReference>
<keyword evidence="6" id="KW-0752">Steroid biosynthesis</keyword>
<dbReference type="GO" id="GO:0005524">
    <property type="term" value="F:ATP binding"/>
    <property type="evidence" value="ECO:0007669"/>
    <property type="project" value="UniProtKB-UniRule"/>
</dbReference>
<dbReference type="PIRSF" id="PIRSF015950">
    <property type="entry name" value="Mev_P_decrbx"/>
    <property type="match status" value="1"/>
</dbReference>
<keyword evidence="8 13" id="KW-0443">Lipid metabolism</keyword>
<evidence type="ECO:0000256" key="1">
    <source>
        <dbReference type="ARBA" id="ARBA00003812"/>
    </source>
</evidence>
<evidence type="ECO:0000313" key="16">
    <source>
        <dbReference type="EMBL" id="KAJ8969769.1"/>
    </source>
</evidence>
<dbReference type="Gene3D" id="3.30.230.10">
    <property type="match status" value="1"/>
</dbReference>
<keyword evidence="5 13" id="KW-0067">ATP-binding</keyword>
<evidence type="ECO:0000256" key="7">
    <source>
        <dbReference type="ARBA" id="ARBA00023011"/>
    </source>
</evidence>
<comment type="caution">
    <text evidence="16">The sequence shown here is derived from an EMBL/GenBank/DDBJ whole genome shotgun (WGS) entry which is preliminary data.</text>
</comment>
<evidence type="ECO:0000256" key="8">
    <source>
        <dbReference type="ARBA" id="ARBA00023098"/>
    </source>
</evidence>
<dbReference type="EC" id="4.1.1.33" evidence="13"/>
<dbReference type="Gene3D" id="3.30.70.890">
    <property type="entry name" value="GHMP kinase, C-terminal domain"/>
    <property type="match status" value="1"/>
</dbReference>
<comment type="catalytic activity">
    <reaction evidence="12 13">
        <text>(R)-5-diphosphomevalonate + ATP = isopentenyl diphosphate + ADP + phosphate + CO2</text>
        <dbReference type="Rhea" id="RHEA:23732"/>
        <dbReference type="ChEBI" id="CHEBI:16526"/>
        <dbReference type="ChEBI" id="CHEBI:30616"/>
        <dbReference type="ChEBI" id="CHEBI:43474"/>
        <dbReference type="ChEBI" id="CHEBI:57557"/>
        <dbReference type="ChEBI" id="CHEBI:128769"/>
        <dbReference type="ChEBI" id="CHEBI:456216"/>
        <dbReference type="EC" id="4.1.1.33"/>
    </reaction>
</comment>
<protein>
    <recommendedName>
        <fullName evidence="2 13">Diphosphomevalonate decarboxylase</fullName>
        <ecNumber evidence="13">4.1.1.33</ecNumber>
    </recommendedName>
</protein>
<evidence type="ECO:0000256" key="10">
    <source>
        <dbReference type="ARBA" id="ARBA00023221"/>
    </source>
</evidence>
<dbReference type="PANTHER" id="PTHR10977">
    <property type="entry name" value="DIPHOSPHOMEVALONATE DECARBOXYLASE"/>
    <property type="match status" value="1"/>
</dbReference>
<feature type="domain" description="Diphosphomevalonate decarboxylase-like N-terminal" evidence="15">
    <location>
        <begin position="15"/>
        <end position="48"/>
    </location>
</feature>
<evidence type="ECO:0000256" key="2">
    <source>
        <dbReference type="ARBA" id="ARBA00019335"/>
    </source>
</evidence>
<evidence type="ECO:0000256" key="13">
    <source>
        <dbReference type="PIRNR" id="PIRNR015950"/>
    </source>
</evidence>
<dbReference type="InterPro" id="IPR036554">
    <property type="entry name" value="GHMP_kinase_C_sf"/>
</dbReference>
<evidence type="ECO:0000256" key="3">
    <source>
        <dbReference type="ARBA" id="ARBA00022516"/>
    </source>
</evidence>
<keyword evidence="11 13" id="KW-0456">Lyase</keyword>
<feature type="domain" description="Mvd1 C-terminal" evidence="14">
    <location>
        <begin position="78"/>
        <end position="264"/>
    </location>
</feature>
<evidence type="ECO:0000259" key="15">
    <source>
        <dbReference type="Pfam" id="PF22700"/>
    </source>
</evidence>
<keyword evidence="10" id="KW-0753">Steroid metabolism</keyword>
<dbReference type="SUPFAM" id="SSF55060">
    <property type="entry name" value="GHMP Kinase, C-terminal domain"/>
    <property type="match status" value="1"/>
</dbReference>
<dbReference type="InterPro" id="IPR053859">
    <property type="entry name" value="MVD-like_N"/>
</dbReference>
<evidence type="ECO:0000256" key="6">
    <source>
        <dbReference type="ARBA" id="ARBA00022955"/>
    </source>
</evidence>
<keyword evidence="9" id="KW-1207">Sterol metabolism</keyword>
<accession>A0AAV8ZRK0</accession>
<keyword evidence="3" id="KW-0444">Lipid biosynthesis</keyword>
<evidence type="ECO:0000256" key="4">
    <source>
        <dbReference type="ARBA" id="ARBA00022741"/>
    </source>
</evidence>
<sequence length="281" mass="31373">MAKRASIMKIVTCIAPVNIAIIKYWGKSNEELIIPINDSLSGTLSTAFVQWCKGSSENGSDSIAKQIAPASHWPEMRVLILVVNDSRKKYSSTEGMKRSVETSELLKYRSQEIVPKRIELVTKAIQEKDFETFAQVTMQDSNQFHAVCLDTFPPCVYMNDTSHAIAETVHAYNDYKSSNKVAYTFDAGPNACLYILESEVQEFISVIDYIFPPCNDSVKYLRGIPLTTKPISESLKVSLNIKQHEVGSIKFIIYTKIGNGPEILNQAEDHLLNSAGVPKNL</sequence>
<dbReference type="Proteomes" id="UP001162156">
    <property type="component" value="Unassembled WGS sequence"/>
</dbReference>
<dbReference type="FunFam" id="3.30.70.890:FF:000005">
    <property type="entry name" value="Diphosphomevalonate decarboxylase"/>
    <property type="match status" value="1"/>
</dbReference>
<dbReference type="AlphaFoldDB" id="A0AAV8ZRK0"/>
<keyword evidence="7" id="KW-0756">Sterol biosynthesis</keyword>
<evidence type="ECO:0000256" key="11">
    <source>
        <dbReference type="ARBA" id="ARBA00023239"/>
    </source>
</evidence>
<dbReference type="Pfam" id="PF22700">
    <property type="entry name" value="MVD-like_N"/>
    <property type="match status" value="1"/>
</dbReference>
<organism evidence="16 17">
    <name type="scientific">Rhamnusium bicolor</name>
    <dbReference type="NCBI Taxonomy" id="1586634"/>
    <lineage>
        <taxon>Eukaryota</taxon>
        <taxon>Metazoa</taxon>
        <taxon>Ecdysozoa</taxon>
        <taxon>Arthropoda</taxon>
        <taxon>Hexapoda</taxon>
        <taxon>Insecta</taxon>
        <taxon>Pterygota</taxon>
        <taxon>Neoptera</taxon>
        <taxon>Endopterygota</taxon>
        <taxon>Coleoptera</taxon>
        <taxon>Polyphaga</taxon>
        <taxon>Cucujiformia</taxon>
        <taxon>Chrysomeloidea</taxon>
        <taxon>Cerambycidae</taxon>
        <taxon>Lepturinae</taxon>
        <taxon>Rhagiini</taxon>
        <taxon>Rhamnusium</taxon>
    </lineage>
</organism>
<dbReference type="PANTHER" id="PTHR10977:SF3">
    <property type="entry name" value="DIPHOSPHOMEVALONATE DECARBOXYLASE"/>
    <property type="match status" value="1"/>
</dbReference>